<gene>
    <name evidence="1" type="ORF">L1987_54466</name>
</gene>
<comment type="caution">
    <text evidence="1">The sequence shown here is derived from an EMBL/GenBank/DDBJ whole genome shotgun (WGS) entry which is preliminary data.</text>
</comment>
<accession>A0ACB9E6U7</accession>
<organism evidence="1 2">
    <name type="scientific">Smallanthus sonchifolius</name>
    <dbReference type="NCBI Taxonomy" id="185202"/>
    <lineage>
        <taxon>Eukaryota</taxon>
        <taxon>Viridiplantae</taxon>
        <taxon>Streptophyta</taxon>
        <taxon>Embryophyta</taxon>
        <taxon>Tracheophyta</taxon>
        <taxon>Spermatophyta</taxon>
        <taxon>Magnoliopsida</taxon>
        <taxon>eudicotyledons</taxon>
        <taxon>Gunneridae</taxon>
        <taxon>Pentapetalae</taxon>
        <taxon>asterids</taxon>
        <taxon>campanulids</taxon>
        <taxon>Asterales</taxon>
        <taxon>Asteraceae</taxon>
        <taxon>Asteroideae</taxon>
        <taxon>Heliantheae alliance</taxon>
        <taxon>Millerieae</taxon>
        <taxon>Smallanthus</taxon>
    </lineage>
</organism>
<proteinExistence type="predicted"/>
<reference evidence="2" key="1">
    <citation type="journal article" date="2022" name="Mol. Ecol. Resour.">
        <title>The genomes of chicory, endive, great burdock and yacon provide insights into Asteraceae palaeo-polyploidization history and plant inulin production.</title>
        <authorList>
            <person name="Fan W."/>
            <person name="Wang S."/>
            <person name="Wang H."/>
            <person name="Wang A."/>
            <person name="Jiang F."/>
            <person name="Liu H."/>
            <person name="Zhao H."/>
            <person name="Xu D."/>
            <person name="Zhang Y."/>
        </authorList>
    </citation>
    <scope>NUCLEOTIDE SEQUENCE [LARGE SCALE GENOMIC DNA]</scope>
    <source>
        <strain evidence="2">cv. Yunnan</strain>
    </source>
</reference>
<dbReference type="Proteomes" id="UP001056120">
    <property type="component" value="Linkage Group LG18"/>
</dbReference>
<keyword evidence="2" id="KW-1185">Reference proteome</keyword>
<sequence>MFYPFMALSLLRKTHAGRRGRRTQEALFCSIDSRRRLCSIDDARRNCSNIGVAQIVAASWSNNQPPSAAAAAKVIYAAASSAVSVPIAVGEDVHKPPFLTGDGSVAIHAGSGDRTLNAWNISTGVQM</sequence>
<evidence type="ECO:0000313" key="1">
    <source>
        <dbReference type="EMBL" id="KAI3754679.1"/>
    </source>
</evidence>
<evidence type="ECO:0000313" key="2">
    <source>
        <dbReference type="Proteomes" id="UP001056120"/>
    </source>
</evidence>
<name>A0ACB9E6U7_9ASTR</name>
<reference evidence="1 2" key="2">
    <citation type="journal article" date="2022" name="Mol. Ecol. Resour.">
        <title>The genomes of chicory, endive, great burdock and yacon provide insights into Asteraceae paleo-polyploidization history and plant inulin production.</title>
        <authorList>
            <person name="Fan W."/>
            <person name="Wang S."/>
            <person name="Wang H."/>
            <person name="Wang A."/>
            <person name="Jiang F."/>
            <person name="Liu H."/>
            <person name="Zhao H."/>
            <person name="Xu D."/>
            <person name="Zhang Y."/>
        </authorList>
    </citation>
    <scope>NUCLEOTIDE SEQUENCE [LARGE SCALE GENOMIC DNA]</scope>
    <source>
        <strain evidence="2">cv. Yunnan</strain>
        <tissue evidence="1">Leaves</tissue>
    </source>
</reference>
<protein>
    <submittedName>
        <fullName evidence="1">Uncharacterized protein</fullName>
    </submittedName>
</protein>
<dbReference type="EMBL" id="CM042035">
    <property type="protein sequence ID" value="KAI3754679.1"/>
    <property type="molecule type" value="Genomic_DNA"/>
</dbReference>